<keyword evidence="1" id="KW-0472">Membrane</keyword>
<protein>
    <submittedName>
        <fullName evidence="2">Uncharacterized protein</fullName>
    </submittedName>
</protein>
<keyword evidence="1" id="KW-0812">Transmembrane</keyword>
<reference evidence="2 3" key="1">
    <citation type="submission" date="2018-07" db="EMBL/GenBank/DDBJ databases">
        <title>Sequencing the genomes of 1000 actinobacteria strains.</title>
        <authorList>
            <person name="Klenk H.-P."/>
        </authorList>
    </citation>
    <scope>NUCLEOTIDE SEQUENCE [LARGE SCALE GENOMIC DNA]</scope>
    <source>
        <strain evidence="2 3">DSM 14442</strain>
    </source>
</reference>
<evidence type="ECO:0000313" key="3">
    <source>
        <dbReference type="Proteomes" id="UP000256727"/>
    </source>
</evidence>
<dbReference type="EMBL" id="QREH01000001">
    <property type="protein sequence ID" value="REE02298.1"/>
    <property type="molecule type" value="Genomic_DNA"/>
</dbReference>
<proteinExistence type="predicted"/>
<evidence type="ECO:0000313" key="2">
    <source>
        <dbReference type="EMBL" id="REE02298.1"/>
    </source>
</evidence>
<keyword evidence="1" id="KW-1133">Transmembrane helix</keyword>
<dbReference type="Proteomes" id="UP000256727">
    <property type="component" value="Unassembled WGS sequence"/>
</dbReference>
<feature type="transmembrane region" description="Helical" evidence="1">
    <location>
        <begin position="38"/>
        <end position="55"/>
    </location>
</feature>
<evidence type="ECO:0000256" key="1">
    <source>
        <dbReference type="SAM" id="Phobius"/>
    </source>
</evidence>
<dbReference type="RefSeq" id="WP_115930600.1">
    <property type="nucleotide sequence ID" value="NZ_QREH01000001.1"/>
</dbReference>
<comment type="caution">
    <text evidence="2">The sequence shown here is derived from an EMBL/GenBank/DDBJ whole genome shotgun (WGS) entry which is preliminary data.</text>
</comment>
<accession>A0A3D9L7H9</accession>
<sequence>MSHDDVGPKKSVNSVLAYRFIAFTFAACAVSFGFTQSWGAALPFLVLASTFFILGEEEKKRTPKAARDGKAEDGPEG</sequence>
<dbReference type="AlphaFoldDB" id="A0A3D9L7H9"/>
<feature type="transmembrane region" description="Helical" evidence="1">
    <location>
        <begin position="12"/>
        <end position="32"/>
    </location>
</feature>
<gene>
    <name evidence="2" type="ORF">C8E99_0065</name>
</gene>
<keyword evidence="3" id="KW-1185">Reference proteome</keyword>
<organism evidence="2 3">
    <name type="scientific">Citricoccus muralis</name>
    <dbReference type="NCBI Taxonomy" id="169134"/>
    <lineage>
        <taxon>Bacteria</taxon>
        <taxon>Bacillati</taxon>
        <taxon>Actinomycetota</taxon>
        <taxon>Actinomycetes</taxon>
        <taxon>Micrococcales</taxon>
        <taxon>Micrococcaceae</taxon>
        <taxon>Citricoccus</taxon>
    </lineage>
</organism>
<name>A0A3D9L7H9_9MICC</name>